<protein>
    <submittedName>
        <fullName evidence="1">Uncharacterized protein</fullName>
    </submittedName>
</protein>
<dbReference type="EMBL" id="CM029053">
    <property type="protein sequence ID" value="KAG2554257.1"/>
    <property type="molecule type" value="Genomic_DNA"/>
</dbReference>
<reference evidence="1" key="1">
    <citation type="submission" date="2020-05" db="EMBL/GenBank/DDBJ databases">
        <title>WGS assembly of Panicum virgatum.</title>
        <authorList>
            <person name="Lovell J.T."/>
            <person name="Jenkins J."/>
            <person name="Shu S."/>
            <person name="Juenger T.E."/>
            <person name="Schmutz J."/>
        </authorList>
    </citation>
    <scope>NUCLEOTIDE SEQUENCE</scope>
    <source>
        <strain evidence="1">AP13</strain>
    </source>
</reference>
<comment type="caution">
    <text evidence="1">The sequence shown here is derived from an EMBL/GenBank/DDBJ whole genome shotgun (WGS) entry which is preliminary data.</text>
</comment>
<evidence type="ECO:0000313" key="1">
    <source>
        <dbReference type="EMBL" id="KAG2554257.1"/>
    </source>
</evidence>
<proteinExistence type="predicted"/>
<gene>
    <name evidence="1" type="ORF">PVAP13_9KG654232</name>
</gene>
<evidence type="ECO:0000313" key="2">
    <source>
        <dbReference type="Proteomes" id="UP000823388"/>
    </source>
</evidence>
<accession>A0A8T0NXB5</accession>
<organism evidence="1 2">
    <name type="scientific">Panicum virgatum</name>
    <name type="common">Blackwell switchgrass</name>
    <dbReference type="NCBI Taxonomy" id="38727"/>
    <lineage>
        <taxon>Eukaryota</taxon>
        <taxon>Viridiplantae</taxon>
        <taxon>Streptophyta</taxon>
        <taxon>Embryophyta</taxon>
        <taxon>Tracheophyta</taxon>
        <taxon>Spermatophyta</taxon>
        <taxon>Magnoliopsida</taxon>
        <taxon>Liliopsida</taxon>
        <taxon>Poales</taxon>
        <taxon>Poaceae</taxon>
        <taxon>PACMAD clade</taxon>
        <taxon>Panicoideae</taxon>
        <taxon>Panicodae</taxon>
        <taxon>Paniceae</taxon>
        <taxon>Panicinae</taxon>
        <taxon>Panicum</taxon>
        <taxon>Panicum sect. Hiantes</taxon>
    </lineage>
</organism>
<dbReference type="AlphaFoldDB" id="A0A8T0NXB5"/>
<keyword evidence="2" id="KW-1185">Reference proteome</keyword>
<sequence>MCLDTEIGLITGSWPQFIELDQCVVNHNQRSEPLSRAQGGVA</sequence>
<name>A0A8T0NXB5_PANVG</name>
<dbReference type="Proteomes" id="UP000823388">
    <property type="component" value="Chromosome 9K"/>
</dbReference>